<dbReference type="OrthoDB" id="306692at2157"/>
<gene>
    <name evidence="1" type="ORF">C449_09519</name>
</gene>
<reference evidence="1 2" key="1">
    <citation type="journal article" date="2014" name="PLoS Genet.">
        <title>Phylogenetically driven sequencing of extremely halophilic archaea reveals strategies for static and dynamic osmo-response.</title>
        <authorList>
            <person name="Becker E.A."/>
            <person name="Seitzer P.M."/>
            <person name="Tritt A."/>
            <person name="Larsen D."/>
            <person name="Krusor M."/>
            <person name="Yao A.I."/>
            <person name="Wu D."/>
            <person name="Madern D."/>
            <person name="Eisen J.A."/>
            <person name="Darling A.E."/>
            <person name="Facciotti M.T."/>
        </authorList>
    </citation>
    <scope>NUCLEOTIDE SEQUENCE [LARGE SCALE GENOMIC DNA]</scope>
    <source>
        <strain evidence="1 2">DSM 5350</strain>
    </source>
</reference>
<dbReference type="STRING" id="1227455.C449_09519"/>
<name>M0MKB4_9EURY</name>
<comment type="caution">
    <text evidence="1">The sequence shown here is derived from an EMBL/GenBank/DDBJ whole genome shotgun (WGS) entry which is preliminary data.</text>
</comment>
<dbReference type="InParanoid" id="M0MKB4"/>
<dbReference type="RefSeq" id="WP_006077756.1">
    <property type="nucleotide sequence ID" value="NZ_AOMD01000021.1"/>
</dbReference>
<evidence type="ECO:0000313" key="1">
    <source>
        <dbReference type="EMBL" id="EMA44885.1"/>
    </source>
</evidence>
<dbReference type="Pfam" id="PF19104">
    <property type="entry name" value="DUF5791"/>
    <property type="match status" value="1"/>
</dbReference>
<dbReference type="EMBL" id="AOMD01000021">
    <property type="protein sequence ID" value="EMA44885.1"/>
    <property type="molecule type" value="Genomic_DNA"/>
</dbReference>
<sequence>MQDALDRATTNAHDDCGCEPRIEGRRLVVDATDCPEEGHLAASPACRASVVDALVGRPVVRVRTRIETGVYVHNDGATALLVAAGRFVALAADHDRALATHALGDPLGAARVAAGRTGPVAEFAAATGLIEGARRATGYDDAFATRSTTELNSLTSASITPNMFHDIDDAGDLSPDELRARYDQRLRAVIEEHGVEIVADEAGVASEPVTALAEGESPELTLEEAAAILAVSEDEPDAEAIVLETRDHLLMGMTTAVLDVEAVESGIDGALDAREIQQKIEGRLPMDLDELATIHGYIEERKP</sequence>
<organism evidence="1 2">
    <name type="scientific">Halococcus saccharolyticus DSM 5350</name>
    <dbReference type="NCBI Taxonomy" id="1227455"/>
    <lineage>
        <taxon>Archaea</taxon>
        <taxon>Methanobacteriati</taxon>
        <taxon>Methanobacteriota</taxon>
        <taxon>Stenosarchaea group</taxon>
        <taxon>Halobacteria</taxon>
        <taxon>Halobacteriales</taxon>
        <taxon>Halococcaceae</taxon>
        <taxon>Halococcus</taxon>
    </lineage>
</organism>
<evidence type="ECO:0000313" key="2">
    <source>
        <dbReference type="Proteomes" id="UP000011669"/>
    </source>
</evidence>
<protein>
    <submittedName>
        <fullName evidence="1">Uncharacterized protein</fullName>
    </submittedName>
</protein>
<dbReference type="Proteomes" id="UP000011669">
    <property type="component" value="Unassembled WGS sequence"/>
</dbReference>
<keyword evidence="2" id="KW-1185">Reference proteome</keyword>
<proteinExistence type="predicted"/>
<dbReference type="PATRIC" id="fig|1227455.4.peg.1950"/>
<dbReference type="InterPro" id="IPR043809">
    <property type="entry name" value="DUF5791"/>
</dbReference>
<dbReference type="AlphaFoldDB" id="M0MKB4"/>
<accession>M0MKB4</accession>